<feature type="compositionally biased region" description="Low complexity" evidence="1">
    <location>
        <begin position="44"/>
        <end position="56"/>
    </location>
</feature>
<proteinExistence type="predicted"/>
<organism evidence="2 3">
    <name type="scientific">Xylophilus rhododendri</name>
    <dbReference type="NCBI Taxonomy" id="2697032"/>
    <lineage>
        <taxon>Bacteria</taxon>
        <taxon>Pseudomonadati</taxon>
        <taxon>Pseudomonadota</taxon>
        <taxon>Betaproteobacteria</taxon>
        <taxon>Burkholderiales</taxon>
        <taxon>Xylophilus</taxon>
    </lineage>
</organism>
<dbReference type="RefSeq" id="WP_160550502.1">
    <property type="nucleotide sequence ID" value="NZ_CP047650.1"/>
</dbReference>
<accession>A0A857IZF9</accession>
<evidence type="ECO:0000313" key="3">
    <source>
        <dbReference type="Proteomes" id="UP000464787"/>
    </source>
</evidence>
<dbReference type="AlphaFoldDB" id="A0A857IZF9"/>
<evidence type="ECO:0000313" key="2">
    <source>
        <dbReference type="EMBL" id="QHI96984.1"/>
    </source>
</evidence>
<protein>
    <submittedName>
        <fullName evidence="2">Uncharacterized protein</fullName>
    </submittedName>
</protein>
<reference evidence="2 3" key="1">
    <citation type="submission" date="2020-01" db="EMBL/GenBank/DDBJ databases">
        <title>Genome sequencing of strain KACC 21265.</title>
        <authorList>
            <person name="Heo J."/>
            <person name="Kim S.-J."/>
            <person name="Kim J.-S."/>
            <person name="Hong S.-B."/>
            <person name="Kwon S.-W."/>
        </authorList>
    </citation>
    <scope>NUCLEOTIDE SEQUENCE [LARGE SCALE GENOMIC DNA]</scope>
    <source>
        <strain evidence="2 3">KACC 21265</strain>
    </source>
</reference>
<dbReference type="KEGG" id="xyk:GT347_02670"/>
<gene>
    <name evidence="2" type="ORF">GT347_02670</name>
</gene>
<feature type="region of interest" description="Disordered" evidence="1">
    <location>
        <begin position="1"/>
        <end position="57"/>
    </location>
</feature>
<dbReference type="EMBL" id="CP047650">
    <property type="protein sequence ID" value="QHI96984.1"/>
    <property type="molecule type" value="Genomic_DNA"/>
</dbReference>
<evidence type="ECO:0000256" key="1">
    <source>
        <dbReference type="SAM" id="MobiDB-lite"/>
    </source>
</evidence>
<sequence length="719" mass="79902">MHSQGPGREDTPQLPLPERQAPPVPPRVFSLPGAGSPARRSVDSGIGSASGSAASSRPGFLPTDLPVNHACVEVPRPDLDGWSVLAFARHTIFHPEHREELHRSLSLQQLAGRWREVEEAAQALGVKMFCGVYYYLAGSDREAMCQVFARIDSQRAGRYFLARTRPGQPVDRTAGSAAAAFLRLVAKGAAGDGIDRFLREFNAIVPPRKHMDIDALASMFAVNRFKAMKEARGWDEDLDKLFNTRGPHQGASFQPQYLSDGEAVTQNQAVILIQESFADRRLDRLSVPACCVLLGLLRERLTRLGNTEQLNVPAEERSMAVDLLRKVLQALQEACAAPENALRSPSSVMGEALDHTLAQQLPAIPGELWDAYQLDVEPVENLTIPMDREYRRDRELAGRRQRWEHDRAMMAGSQALWDSAGTWLHRMLASDGGELMPCSAETLDRLDLSRRTAAVFDAFLAPFQDEDLAAEKGLQLDHIPVRHWNAITGSFQPHYYNTPALAYHFMRRFCGARIDAALEQIWEEMRRAVGQQAAEKEAAFGRCMFDLAFQEFRKHAIVPGKEALCRQIALNLQHLDSRRPLSLPVFSARVLAILNANKACRKYYAAQFDADAYVADEAREAVDLGVEGAFLDRPDLLRPACESEGDPASSGNFSLDTEDSRTRRMASVHRKLQWELLSYEDGPPGVDGLAGFAQAAARGRLLDRVRSEVSQRLPARRAV</sequence>
<keyword evidence="3" id="KW-1185">Reference proteome</keyword>
<dbReference type="Proteomes" id="UP000464787">
    <property type="component" value="Chromosome"/>
</dbReference>
<name>A0A857IZF9_9BURK</name>